<dbReference type="Proteomes" id="UP000290106">
    <property type="component" value="Unassembled WGS sequence"/>
</dbReference>
<feature type="domain" description="POTRA" evidence="5">
    <location>
        <begin position="37"/>
        <end position="106"/>
    </location>
</feature>
<evidence type="ECO:0000256" key="3">
    <source>
        <dbReference type="SAM" id="MobiDB-lite"/>
    </source>
</evidence>
<dbReference type="GO" id="GO:0016020">
    <property type="term" value="C:membrane"/>
    <property type="evidence" value="ECO:0007669"/>
    <property type="project" value="UniProtKB-SubCell"/>
</dbReference>
<evidence type="ECO:0000256" key="2">
    <source>
        <dbReference type="ARBA" id="ARBA00023136"/>
    </source>
</evidence>
<comment type="subcellular location">
    <subcellularLocation>
        <location evidence="1">Membrane</location>
    </subcellularLocation>
</comment>
<comment type="caution">
    <text evidence="6">The sequence shown here is derived from an EMBL/GenBank/DDBJ whole genome shotgun (WGS) entry which is preliminary data.</text>
</comment>
<evidence type="ECO:0000256" key="4">
    <source>
        <dbReference type="SAM" id="Phobius"/>
    </source>
</evidence>
<dbReference type="RefSeq" id="WP_129257189.1">
    <property type="nucleotide sequence ID" value="NZ_SDKC01000001.1"/>
</dbReference>
<feature type="compositionally biased region" description="Acidic residues" evidence="3">
    <location>
        <begin position="180"/>
        <end position="193"/>
    </location>
</feature>
<dbReference type="InterPro" id="IPR034746">
    <property type="entry name" value="POTRA"/>
</dbReference>
<dbReference type="AlphaFoldDB" id="A0A4Q1RG26"/>
<feature type="region of interest" description="Disordered" evidence="3">
    <location>
        <begin position="356"/>
        <end position="452"/>
    </location>
</feature>
<dbReference type="OrthoDB" id="1748794at2"/>
<keyword evidence="2 4" id="KW-0472">Membrane</keyword>
<gene>
    <name evidence="6" type="ORF">ETP43_04650</name>
</gene>
<evidence type="ECO:0000259" key="5">
    <source>
        <dbReference type="PROSITE" id="PS51779"/>
    </source>
</evidence>
<keyword evidence="4" id="KW-1133">Transmembrane helix</keyword>
<feature type="transmembrane region" description="Helical" evidence="4">
    <location>
        <begin position="16"/>
        <end position="37"/>
    </location>
</feature>
<accession>A0A4Q1RG26</accession>
<dbReference type="PROSITE" id="PS51779">
    <property type="entry name" value="POTRA"/>
    <property type="match status" value="1"/>
</dbReference>
<name>A0A4Q1RG26_9FIRM</name>
<keyword evidence="4" id="KW-0812">Transmembrane</keyword>
<reference evidence="6 7" key="1">
    <citation type="submission" date="2019-01" db="EMBL/GenBank/DDBJ databases">
        <title>Blautia sp. nov. KGMB01111 isolated human feces.</title>
        <authorList>
            <person name="Park J.-E."/>
            <person name="Kim J.-S."/>
            <person name="Park S.-H."/>
        </authorList>
    </citation>
    <scope>NUCLEOTIDE SEQUENCE [LARGE SCALE GENOMIC DNA]</scope>
    <source>
        <strain evidence="6 7">KGMB01111</strain>
    </source>
</reference>
<feature type="compositionally biased region" description="Low complexity" evidence="3">
    <location>
        <begin position="154"/>
        <end position="179"/>
    </location>
</feature>
<keyword evidence="7" id="KW-1185">Reference proteome</keyword>
<organism evidence="6 7">
    <name type="scientific">Blautia faecicola</name>
    <dbReference type="NCBI Taxonomy" id="2509240"/>
    <lineage>
        <taxon>Bacteria</taxon>
        <taxon>Bacillati</taxon>
        <taxon>Bacillota</taxon>
        <taxon>Clostridia</taxon>
        <taxon>Lachnospirales</taxon>
        <taxon>Lachnospiraceae</taxon>
        <taxon>Blautia</taxon>
    </lineage>
</organism>
<sequence length="452" mass="48791">MKKKIRKRRLTKEGKMLTAGAVAVIVLLALGAFFFLFRVDNVYVVGSTRYTDDQIKEYVLTTPMTSNTVLAMLFQKHTNAENIPFVDSFDLERVNAHTLRIHVNEKKIVGYIAQGTDRLYFNKDGLVVEVTSMEQEEIDALNQEEEELNQLKEQAAQEAAAQEADAALESLTGESTDTTDGTDTEDAQEEGTDSETAQADNADDQVLQAVESDSGNENATKFKAAVTDVPRVIGITDKTSGIALGDTIPAVADGIYNTILGITRMVEKYEILPEMLCFNENQEIILVYNSGKIHCNLGKDRLLEEKITRVAAILPKLTDFTGILHLEDYDTDITNIIFSKETLYTLKMEIAQIEGKDFSEETTDPGQDAATDPAADTADTEGDTAAQDAGSDPATSGEDTQDGDTQEDTVADGSDAGTTQDASGQETESAGKADGASQSGADSSGTQQTAGE</sequence>
<feature type="compositionally biased region" description="Low complexity" evidence="3">
    <location>
        <begin position="430"/>
        <end position="445"/>
    </location>
</feature>
<evidence type="ECO:0000256" key="1">
    <source>
        <dbReference type="ARBA" id="ARBA00004370"/>
    </source>
</evidence>
<feature type="compositionally biased region" description="Low complexity" evidence="3">
    <location>
        <begin position="364"/>
        <end position="389"/>
    </location>
</feature>
<evidence type="ECO:0000313" key="7">
    <source>
        <dbReference type="Proteomes" id="UP000290106"/>
    </source>
</evidence>
<protein>
    <recommendedName>
        <fullName evidence="5">POTRA domain-containing protein</fullName>
    </recommendedName>
</protein>
<evidence type="ECO:0000313" key="6">
    <source>
        <dbReference type="EMBL" id="RXS74564.1"/>
    </source>
</evidence>
<dbReference type="EMBL" id="SDKC01000001">
    <property type="protein sequence ID" value="RXS74564.1"/>
    <property type="molecule type" value="Genomic_DNA"/>
</dbReference>
<proteinExistence type="predicted"/>
<feature type="compositionally biased region" description="Polar residues" evidence="3">
    <location>
        <begin position="416"/>
        <end position="428"/>
    </location>
</feature>
<feature type="region of interest" description="Disordered" evidence="3">
    <location>
        <begin position="154"/>
        <end position="203"/>
    </location>
</feature>
<feature type="compositionally biased region" description="Acidic residues" evidence="3">
    <location>
        <begin position="399"/>
        <end position="410"/>
    </location>
</feature>